<dbReference type="InterPro" id="IPR010037">
    <property type="entry name" value="FkbH_domain"/>
</dbReference>
<dbReference type="Gene3D" id="3.40.630.30">
    <property type="match status" value="1"/>
</dbReference>
<dbReference type="EMBL" id="AFBN01000027">
    <property type="protein sequence ID" value="EGF57927.1"/>
    <property type="molecule type" value="Genomic_DNA"/>
</dbReference>
<dbReference type="InterPro" id="IPR036514">
    <property type="entry name" value="SGNH_hydro_sf"/>
</dbReference>
<dbReference type="Gene3D" id="3.40.50.1110">
    <property type="entry name" value="SGNH hydrolase"/>
    <property type="match status" value="1"/>
</dbReference>
<dbReference type="InterPro" id="IPR036412">
    <property type="entry name" value="HAD-like_sf"/>
</dbReference>
<dbReference type="GeneID" id="86049190"/>
<reference evidence="2 3" key="1">
    <citation type="submission" date="2011-02" db="EMBL/GenBank/DDBJ databases">
        <authorList>
            <person name="Weinstock G."/>
            <person name="Sodergren E."/>
            <person name="Clifton S."/>
            <person name="Fulton L."/>
            <person name="Fulton B."/>
            <person name="Courtney L."/>
            <person name="Fronick C."/>
            <person name="Harrison M."/>
            <person name="Strong C."/>
            <person name="Farmer C."/>
            <person name="Delahaunty K."/>
            <person name="Markovic C."/>
            <person name="Hall O."/>
            <person name="Minx P."/>
            <person name="Tomlinson C."/>
            <person name="Mitreva M."/>
            <person name="Hou S."/>
            <person name="Chen J."/>
            <person name="Wollam A."/>
            <person name="Pepin K.H."/>
            <person name="Johnson M."/>
            <person name="Bhonagiri V."/>
            <person name="Zhang X."/>
            <person name="Suruliraj S."/>
            <person name="Warren W."/>
            <person name="Chinwalla A."/>
            <person name="Mardis E.R."/>
            <person name="Wilson R.K."/>
        </authorList>
    </citation>
    <scope>NUCLEOTIDE SEQUENCE [LARGE SCALE GENOMIC DNA]</scope>
    <source>
        <strain evidence="2 3">YIT 12057</strain>
    </source>
</reference>
<evidence type="ECO:0000259" key="1">
    <source>
        <dbReference type="Pfam" id="PF03031"/>
    </source>
</evidence>
<dbReference type="RefSeq" id="WP_009124816.1">
    <property type="nucleotide sequence ID" value="NZ_GL882624.1"/>
</dbReference>
<keyword evidence="3" id="KW-1185">Reference proteome</keyword>
<feature type="domain" description="FCP1 homology" evidence="1">
    <location>
        <begin position="172"/>
        <end position="294"/>
    </location>
</feature>
<dbReference type="SUPFAM" id="SSF56784">
    <property type="entry name" value="HAD-like"/>
    <property type="match status" value="1"/>
</dbReference>
<dbReference type="Proteomes" id="UP000003416">
    <property type="component" value="Unassembled WGS sequence"/>
</dbReference>
<name>F3PS36_9BACE</name>
<dbReference type="SUPFAM" id="SSF55729">
    <property type="entry name" value="Acyl-CoA N-acyltransferases (Nat)"/>
    <property type="match status" value="1"/>
</dbReference>
<accession>F3PS36</accession>
<comment type="caution">
    <text evidence="2">The sequence shown here is derived from an EMBL/GenBank/DDBJ whole genome shotgun (WGS) entry which is preliminary data.</text>
</comment>
<dbReference type="STRING" id="763034.HMPREF9446_01540"/>
<dbReference type="InterPro" id="IPR023214">
    <property type="entry name" value="HAD_sf"/>
</dbReference>
<dbReference type="NCBIfam" id="TIGR01681">
    <property type="entry name" value="HAD-SF-IIIC"/>
    <property type="match status" value="1"/>
</dbReference>
<dbReference type="Gene3D" id="3.40.50.1000">
    <property type="entry name" value="HAD superfamily/HAD-like"/>
    <property type="match status" value="1"/>
</dbReference>
<dbReference type="InterPro" id="IPR004274">
    <property type="entry name" value="FCP1_dom"/>
</dbReference>
<proteinExistence type="predicted"/>
<dbReference type="AlphaFoldDB" id="F3PS36"/>
<dbReference type="NCBIfam" id="TIGR01686">
    <property type="entry name" value="FkbH"/>
    <property type="match status" value="1"/>
</dbReference>
<dbReference type="Pfam" id="PF03031">
    <property type="entry name" value="NIF"/>
    <property type="match status" value="1"/>
</dbReference>
<dbReference type="HOGENOM" id="CLU_018095_1_1_10"/>
<gene>
    <name evidence="2" type="ORF">HMPREF9446_01540</name>
</gene>
<dbReference type="eggNOG" id="COG3882">
    <property type="taxonomic scope" value="Bacteria"/>
</dbReference>
<sequence length="525" mass="60527">MSKFVFRNNTIERFFGKEYSFSGYADISIIPQDAEFYVWWYQVPIKYDQALLAEEIRGYARNLNFVLQQVDSGKTFVILTMDILYAVSFMDDDYRVQESVSDYNRALYEAEASNGNVKVIDITEFTRRYSAEELFDWKFYFISQMGMTPKLHKEFKAWFGRKLEGIALKRKKCLVLDLDNTLWGGVLGEEGIEGIQIGGDYPGKAFLYFQEALSQLSRSGVILAVCSKNNERDVLEAWEKNPFMVLRKDAFVSYRINWTDKATNIKELATELNLGLDSFVFVDDNPTERELVKQMLPMVSVPDFPEQPYELPIFFKHLVEDCFKVYSITDEDRHKTEQYKANAARVQSQKVFADFDKYLESLDIRITIEPADEFNVQRIAQMTQKTNQFNLTTKRYTDADVRNFIGQGWKIWCIGVADKFGDNGITGTVMVSGDEIDTFLLSCRILGKGIEVAFIKKVCAMLAESGAGSLKAKYIPTAKNAQVKDFYEKCGFTCLMENRDGSKEYVMNLRSVDLKIKDFYKITIK</sequence>
<organism evidence="2 3">
    <name type="scientific">Bacteroides fluxus YIT 12057</name>
    <dbReference type="NCBI Taxonomy" id="763034"/>
    <lineage>
        <taxon>Bacteria</taxon>
        <taxon>Pseudomonadati</taxon>
        <taxon>Bacteroidota</taxon>
        <taxon>Bacteroidia</taxon>
        <taxon>Bacteroidales</taxon>
        <taxon>Bacteroidaceae</taxon>
        <taxon>Bacteroides</taxon>
    </lineage>
</organism>
<evidence type="ECO:0000313" key="2">
    <source>
        <dbReference type="EMBL" id="EGF57927.1"/>
    </source>
</evidence>
<protein>
    <submittedName>
        <fullName evidence="2">FkbH domain protein</fullName>
    </submittedName>
</protein>
<dbReference type="GO" id="GO:0016788">
    <property type="term" value="F:hydrolase activity, acting on ester bonds"/>
    <property type="evidence" value="ECO:0007669"/>
    <property type="project" value="UniProtKB-ARBA"/>
</dbReference>
<dbReference type="InterPro" id="IPR016181">
    <property type="entry name" value="Acyl_CoA_acyltransferase"/>
</dbReference>
<evidence type="ECO:0000313" key="3">
    <source>
        <dbReference type="Proteomes" id="UP000003416"/>
    </source>
</evidence>
<dbReference type="InterPro" id="IPR010033">
    <property type="entry name" value="HAD_SF_ppase_IIIC"/>
</dbReference>